<dbReference type="Pfam" id="PF25597">
    <property type="entry name" value="SH3_retrovirus"/>
    <property type="match status" value="1"/>
</dbReference>
<feature type="domain" description="Integrase catalytic" evidence="7">
    <location>
        <begin position="495"/>
        <end position="671"/>
    </location>
</feature>
<evidence type="ECO:0000256" key="3">
    <source>
        <dbReference type="ARBA" id="ARBA00022801"/>
    </source>
</evidence>
<name>A0A8T2C9S2_9BRAS</name>
<dbReference type="EMBL" id="JAEFBK010000006">
    <property type="protein sequence ID" value="KAG7593804.1"/>
    <property type="molecule type" value="Genomic_DNA"/>
</dbReference>
<feature type="region of interest" description="Disordered" evidence="5">
    <location>
        <begin position="197"/>
        <end position="232"/>
    </location>
</feature>
<evidence type="ECO:0000256" key="4">
    <source>
        <dbReference type="PROSITE-ProRule" id="PRU00047"/>
    </source>
</evidence>
<dbReference type="InterPro" id="IPR057670">
    <property type="entry name" value="SH3_retrovirus"/>
</dbReference>
<evidence type="ECO:0000256" key="5">
    <source>
        <dbReference type="SAM" id="MobiDB-lite"/>
    </source>
</evidence>
<organism evidence="8 9">
    <name type="scientific">Arabidopsis thaliana x Arabidopsis arenosa</name>
    <dbReference type="NCBI Taxonomy" id="1240361"/>
    <lineage>
        <taxon>Eukaryota</taxon>
        <taxon>Viridiplantae</taxon>
        <taxon>Streptophyta</taxon>
        <taxon>Embryophyta</taxon>
        <taxon>Tracheophyta</taxon>
        <taxon>Spermatophyta</taxon>
        <taxon>Magnoliopsida</taxon>
        <taxon>eudicotyledons</taxon>
        <taxon>Gunneridae</taxon>
        <taxon>Pentapetalae</taxon>
        <taxon>rosids</taxon>
        <taxon>malvids</taxon>
        <taxon>Brassicales</taxon>
        <taxon>Brassicaceae</taxon>
        <taxon>Camelineae</taxon>
        <taxon>Arabidopsis</taxon>
    </lineage>
</organism>
<feature type="domain" description="CCHC-type" evidence="6">
    <location>
        <begin position="254"/>
        <end position="269"/>
    </location>
</feature>
<dbReference type="GO" id="GO:0008270">
    <property type="term" value="F:zinc ion binding"/>
    <property type="evidence" value="ECO:0007669"/>
    <property type="project" value="UniProtKB-KW"/>
</dbReference>
<keyword evidence="2" id="KW-0479">Metal-binding</keyword>
<dbReference type="GO" id="GO:0006508">
    <property type="term" value="P:proteolysis"/>
    <property type="evidence" value="ECO:0007669"/>
    <property type="project" value="UniProtKB-KW"/>
</dbReference>
<evidence type="ECO:0000256" key="1">
    <source>
        <dbReference type="ARBA" id="ARBA00022670"/>
    </source>
</evidence>
<evidence type="ECO:0000313" key="9">
    <source>
        <dbReference type="Proteomes" id="UP000694240"/>
    </source>
</evidence>
<dbReference type="InterPro" id="IPR039537">
    <property type="entry name" value="Retrotran_Ty1/copia-like"/>
</dbReference>
<dbReference type="InterPro" id="IPR025724">
    <property type="entry name" value="GAG-pre-integrase_dom"/>
</dbReference>
<dbReference type="GO" id="GO:0008233">
    <property type="term" value="F:peptidase activity"/>
    <property type="evidence" value="ECO:0007669"/>
    <property type="project" value="UniProtKB-KW"/>
</dbReference>
<keyword evidence="4" id="KW-0863">Zinc-finger</keyword>
<dbReference type="PANTHER" id="PTHR42648:SF25">
    <property type="entry name" value="RNA-DIRECTED DNA POLYMERASE"/>
    <property type="match status" value="1"/>
</dbReference>
<feature type="compositionally biased region" description="Basic residues" evidence="5">
    <location>
        <begin position="222"/>
        <end position="232"/>
    </location>
</feature>
<dbReference type="InterPro" id="IPR001878">
    <property type="entry name" value="Znf_CCHC"/>
</dbReference>
<dbReference type="SMART" id="SM00343">
    <property type="entry name" value="ZnF_C2HC"/>
    <property type="match status" value="1"/>
</dbReference>
<evidence type="ECO:0000259" key="7">
    <source>
        <dbReference type="PROSITE" id="PS50994"/>
    </source>
</evidence>
<dbReference type="Pfam" id="PF22936">
    <property type="entry name" value="Pol_BBD"/>
    <property type="match status" value="1"/>
</dbReference>
<dbReference type="Pfam" id="PF07727">
    <property type="entry name" value="RVT_2"/>
    <property type="match status" value="1"/>
</dbReference>
<protein>
    <submittedName>
        <fullName evidence="8">Ribonuclease H-like superfamily</fullName>
    </submittedName>
</protein>
<dbReference type="CDD" id="cd09272">
    <property type="entry name" value="RNase_HI_RT_Ty1"/>
    <property type="match status" value="1"/>
</dbReference>
<keyword evidence="9" id="KW-1185">Reference proteome</keyword>
<dbReference type="AlphaFoldDB" id="A0A8T2C9S2"/>
<evidence type="ECO:0000259" key="6">
    <source>
        <dbReference type="PROSITE" id="PS50158"/>
    </source>
</evidence>
<feature type="compositionally biased region" description="Acidic residues" evidence="5">
    <location>
        <begin position="767"/>
        <end position="799"/>
    </location>
</feature>
<sequence length="1275" mass="144474">MSELATTTGNKPKEGGSTTIQCPVLNNSNYTVWTMRMKAALRVHKAWETIDPGSSDIEKNDMARALLFQSIPESMILQVGEHETAKGVWDGIKARNLGAERVKEARLQTLMNEFDRLKMNESDTIDDFAGRISEISTKAASLGENIEETKVVKKFLKSLPRRKYIHIVAALEQVLDLKTTTFEDIVGRLKTYEDRVCDEEEPQEDQSKLLYASSDSQDGGRGRGRGRFGRGRGRFGYQNRDFAYQQRDKSKVTCYRCDKTGHYASNCPDRLLKLIQETHEKEGDDTQEAETLMMHEVVFLNEKNMMPKDFETCSEKAWYLDNGASNHMTGNREWFYKIDERITGKVRFGDDSRIDIKGKGSILFMSKTGERKVLADVYYIPDLKSNIISLGQATEAGCDVRMKGDYLTLLDRDGKLLVKATRSRNRLYKVNLEVEEKNCLQLIESSDSNKWHARLGHVNLETLKTMVEKELVLGIPAAPKEKGICSSCLLGKQTRKTFPKTALYRASQSLELVHADLCGPISPPTAAKKRYVFVLIDDHSRYMWTILLKEKSETFEKFKAFKKLVEQESGAKLKTLRTDRGGEFLSHEFQEFCEKEGINRHLTAPYSPQQNGVVERRNMTLLEMTRSILKHMNMPNYLWGEAVRHSTYLINRVGTRALVDQTPYEAFKKKKPSVEHLRVFGCVGYTKIDGPHLRKLDDRSRALVHLGTEPGSKAYRLLDPIARRIIVSRDVIFDENKGWKWSNSEISSQEPFTLTLGDFGNHGINDIGDDKEIEENGGSENGSDEEEDEESAVEPEYVETEQAPPAPVLRRSERQITKPAYLSDYVLLAELEGDQLLLMINGEPWDFKEANKSQEWKNACEEEIMSITKNKTWSLVDLPLGSKPIGLKWVFKLKRNADGSINKHKARLVAKGYVQKHGIDFEEVFAPVARIETIRLIIALAASNGWEVHHLDIKTAFLHGELKENVYVTQPEGFETKGSERKGEDGTVLKQERYAKKILEEAGMSECNASQTPMAAGLELSKAQGEKQVNEQDYRRNIGCLRYLIHTRPDLSFCVGILSRYLQEPKESHGTALKQILRYIKGTLSHGLYFKRGAESGLIGYSDSSHSVDVDDGKSTAGHVFYLNECPITWCSQKQQVVALSSCEAEFMAATEAAKQAIWLQELLAEVIGASCTRVSIRVDNKSAIALTKNPVFHGRSKHIHRKYHFIRECVENGQIEVEHVPGEEQKADILTKALGRIKFKEMRDLIGVQDLEKLEFKLKGEIVGLSLKAKPEFT</sequence>
<keyword evidence="4" id="KW-0862">Zinc</keyword>
<dbReference type="InterPro" id="IPR054722">
    <property type="entry name" value="PolX-like_BBD"/>
</dbReference>
<dbReference type="PANTHER" id="PTHR42648">
    <property type="entry name" value="TRANSPOSASE, PUTATIVE-RELATED"/>
    <property type="match status" value="1"/>
</dbReference>
<comment type="caution">
    <text evidence="8">The sequence shown here is derived from an EMBL/GenBank/DDBJ whole genome shotgun (WGS) entry which is preliminary data.</text>
</comment>
<keyword evidence="1" id="KW-0645">Protease</keyword>
<evidence type="ECO:0000256" key="2">
    <source>
        <dbReference type="ARBA" id="ARBA00022723"/>
    </source>
</evidence>
<keyword evidence="3" id="KW-0378">Hydrolase</keyword>
<dbReference type="Pfam" id="PF14223">
    <property type="entry name" value="Retrotran_gag_2"/>
    <property type="match status" value="1"/>
</dbReference>
<dbReference type="PROSITE" id="PS50994">
    <property type="entry name" value="INTEGRASE"/>
    <property type="match status" value="1"/>
</dbReference>
<gene>
    <name evidence="8" type="ORF">ISN45_Aa01g025920</name>
</gene>
<dbReference type="GO" id="GO:0003676">
    <property type="term" value="F:nucleic acid binding"/>
    <property type="evidence" value="ECO:0007669"/>
    <property type="project" value="InterPro"/>
</dbReference>
<dbReference type="Pfam" id="PF00665">
    <property type="entry name" value="rve"/>
    <property type="match status" value="1"/>
</dbReference>
<dbReference type="Pfam" id="PF00098">
    <property type="entry name" value="zf-CCHC"/>
    <property type="match status" value="1"/>
</dbReference>
<feature type="region of interest" description="Disordered" evidence="5">
    <location>
        <begin position="1"/>
        <end position="20"/>
    </location>
</feature>
<dbReference type="InterPro" id="IPR013103">
    <property type="entry name" value="RVT_2"/>
</dbReference>
<dbReference type="PROSITE" id="PS50158">
    <property type="entry name" value="ZF_CCHC"/>
    <property type="match status" value="1"/>
</dbReference>
<dbReference type="Pfam" id="PF13976">
    <property type="entry name" value="gag_pre-integrs"/>
    <property type="match status" value="1"/>
</dbReference>
<dbReference type="Proteomes" id="UP000694240">
    <property type="component" value="Chromosome 6"/>
</dbReference>
<dbReference type="InterPro" id="IPR001584">
    <property type="entry name" value="Integrase_cat-core"/>
</dbReference>
<feature type="region of interest" description="Disordered" evidence="5">
    <location>
        <begin position="765"/>
        <end position="811"/>
    </location>
</feature>
<dbReference type="GO" id="GO:0015074">
    <property type="term" value="P:DNA integration"/>
    <property type="evidence" value="ECO:0007669"/>
    <property type="project" value="InterPro"/>
</dbReference>
<reference evidence="8 9" key="1">
    <citation type="submission" date="2020-12" db="EMBL/GenBank/DDBJ databases">
        <title>Concerted genomic and epigenomic changes stabilize Arabidopsis allopolyploids.</title>
        <authorList>
            <person name="Chen Z."/>
        </authorList>
    </citation>
    <scope>NUCLEOTIDE SEQUENCE [LARGE SCALE GENOMIC DNA]</scope>
    <source>
        <strain evidence="8">Allo738</strain>
        <tissue evidence="8">Leaf</tissue>
    </source>
</reference>
<evidence type="ECO:0000313" key="8">
    <source>
        <dbReference type="EMBL" id="KAG7593804.1"/>
    </source>
</evidence>
<accession>A0A8T2C9S2</accession>
<proteinExistence type="predicted"/>